<name>A0A0A8ZV55_ARUDO</name>
<reference evidence="1" key="1">
    <citation type="submission" date="2014-09" db="EMBL/GenBank/DDBJ databases">
        <authorList>
            <person name="Magalhaes I.L.F."/>
            <person name="Oliveira U."/>
            <person name="Santos F.R."/>
            <person name="Vidigal T.H.D.A."/>
            <person name="Brescovit A.D."/>
            <person name="Santos A.J."/>
        </authorList>
    </citation>
    <scope>NUCLEOTIDE SEQUENCE</scope>
    <source>
        <tissue evidence="1">Shoot tissue taken approximately 20 cm above the soil surface</tissue>
    </source>
</reference>
<dbReference type="EMBL" id="GBRH01259198">
    <property type="protein sequence ID" value="JAD38697.1"/>
    <property type="molecule type" value="Transcribed_RNA"/>
</dbReference>
<sequence length="31" mass="3540">MTANHEHHMPKTPLHLQLILDSASSFFPLIL</sequence>
<dbReference type="AlphaFoldDB" id="A0A0A8ZV55"/>
<protein>
    <submittedName>
        <fullName evidence="1">Uncharacterized protein</fullName>
    </submittedName>
</protein>
<proteinExistence type="predicted"/>
<organism evidence="1">
    <name type="scientific">Arundo donax</name>
    <name type="common">Giant reed</name>
    <name type="synonym">Donax arundinaceus</name>
    <dbReference type="NCBI Taxonomy" id="35708"/>
    <lineage>
        <taxon>Eukaryota</taxon>
        <taxon>Viridiplantae</taxon>
        <taxon>Streptophyta</taxon>
        <taxon>Embryophyta</taxon>
        <taxon>Tracheophyta</taxon>
        <taxon>Spermatophyta</taxon>
        <taxon>Magnoliopsida</taxon>
        <taxon>Liliopsida</taxon>
        <taxon>Poales</taxon>
        <taxon>Poaceae</taxon>
        <taxon>PACMAD clade</taxon>
        <taxon>Arundinoideae</taxon>
        <taxon>Arundineae</taxon>
        <taxon>Arundo</taxon>
    </lineage>
</organism>
<evidence type="ECO:0000313" key="1">
    <source>
        <dbReference type="EMBL" id="JAD38697.1"/>
    </source>
</evidence>
<accession>A0A0A8ZV55</accession>
<reference evidence="1" key="2">
    <citation type="journal article" date="2015" name="Data Brief">
        <title>Shoot transcriptome of the giant reed, Arundo donax.</title>
        <authorList>
            <person name="Barrero R.A."/>
            <person name="Guerrero F.D."/>
            <person name="Moolhuijzen P."/>
            <person name="Goolsby J.A."/>
            <person name="Tidwell J."/>
            <person name="Bellgard S.E."/>
            <person name="Bellgard M.I."/>
        </authorList>
    </citation>
    <scope>NUCLEOTIDE SEQUENCE</scope>
    <source>
        <tissue evidence="1">Shoot tissue taken approximately 20 cm above the soil surface</tissue>
    </source>
</reference>